<dbReference type="PANTHER" id="PTHR45913:SF19">
    <property type="entry name" value="LOW QUALITY PROTEIN: ZINC FINGER BED DOMAIN-CONTAINING PROTEIN 5-LIKE"/>
    <property type="match status" value="1"/>
</dbReference>
<dbReference type="EMBL" id="CABPRJ010001513">
    <property type="protein sequence ID" value="VVC38874.1"/>
    <property type="molecule type" value="Genomic_DNA"/>
</dbReference>
<protein>
    <submittedName>
        <fullName evidence="1">Uncharacterized protein</fullName>
    </submittedName>
</protein>
<accession>A0A5E4N2I0</accession>
<gene>
    <name evidence="1" type="ORF">CINCED_3A005508</name>
</gene>
<dbReference type="OrthoDB" id="1101576at2759"/>
<dbReference type="AlphaFoldDB" id="A0A5E4N2I0"/>
<dbReference type="Proteomes" id="UP000325440">
    <property type="component" value="Unassembled WGS sequence"/>
</dbReference>
<reference evidence="1 2" key="1">
    <citation type="submission" date="2019-08" db="EMBL/GenBank/DDBJ databases">
        <authorList>
            <person name="Alioto T."/>
            <person name="Alioto T."/>
            <person name="Gomez Garrido J."/>
        </authorList>
    </citation>
    <scope>NUCLEOTIDE SEQUENCE [LARGE SCALE GENOMIC DNA]</scope>
</reference>
<sequence>MIIIWMFPLTAKTKFTDEIIPIINDLITLLDQKLDQYFSSLDLKLFDWVRNPFNPSLETTHLSSKEEEESAKLKSIALYQMKFNEFELGEFWIYTKKYQSLTNLTLSVLLPFSTPSTSKVAIFALNEIKNKKRKRLIIVEEELRVTLSKISPRIDVKNYIMKPLSRALDILQGDKNVSLGYLLPTINALQRGLNKRFMIYMQSKMCQIAACLVPKFKLNWVTQEERNGIKNTFIEAVVDYSTGKIVLIQMLISNFWSIIICLMEI</sequence>
<evidence type="ECO:0000313" key="2">
    <source>
        <dbReference type="Proteomes" id="UP000325440"/>
    </source>
</evidence>
<proteinExistence type="predicted"/>
<name>A0A5E4N2I0_9HEMI</name>
<keyword evidence="2" id="KW-1185">Reference proteome</keyword>
<evidence type="ECO:0000313" key="1">
    <source>
        <dbReference type="EMBL" id="VVC38874.1"/>
    </source>
</evidence>
<dbReference type="PANTHER" id="PTHR45913">
    <property type="entry name" value="EPM2A-INTERACTING PROTEIN 1"/>
    <property type="match status" value="1"/>
</dbReference>
<organism evidence="1 2">
    <name type="scientific">Cinara cedri</name>
    <dbReference type="NCBI Taxonomy" id="506608"/>
    <lineage>
        <taxon>Eukaryota</taxon>
        <taxon>Metazoa</taxon>
        <taxon>Ecdysozoa</taxon>
        <taxon>Arthropoda</taxon>
        <taxon>Hexapoda</taxon>
        <taxon>Insecta</taxon>
        <taxon>Pterygota</taxon>
        <taxon>Neoptera</taxon>
        <taxon>Paraneoptera</taxon>
        <taxon>Hemiptera</taxon>
        <taxon>Sternorrhyncha</taxon>
        <taxon>Aphidomorpha</taxon>
        <taxon>Aphidoidea</taxon>
        <taxon>Aphididae</taxon>
        <taxon>Lachninae</taxon>
        <taxon>Cinara</taxon>
    </lineage>
</organism>